<dbReference type="Gene3D" id="3.40.50.150">
    <property type="entry name" value="Vaccinia Virus protein VP39"/>
    <property type="match status" value="1"/>
</dbReference>
<evidence type="ECO:0000259" key="3">
    <source>
        <dbReference type="Pfam" id="PF20157"/>
    </source>
</evidence>
<evidence type="ECO:0000313" key="5">
    <source>
        <dbReference type="Proteomes" id="UP000265462"/>
    </source>
</evidence>
<accession>A0ABM6QP09</accession>
<feature type="domain" description="Glycosyltransferase Maf N-terminal" evidence="3">
    <location>
        <begin position="64"/>
        <end position="117"/>
    </location>
</feature>
<sequence length="1045" mass="120694">MLLTENEQFLQNRYPSIWQLWKQIEHESIWKQYEIVPSHAGLPTIQVHVDGRPLYLHSKYNPEQEAERLAQQLKDQVEQCDHLFFYGIGIGYHVEKLLSMFPDKSFTIYEPNPWIFFRFLSCKRVTEWPLQRLRYLYVETDEASRRQFFAEFANALETNVGLVALPSYERIFVDQYRQFVRQFRDILQSKRINLATEFAFGKRWTLNSLMNLPTTLRSSSIFSRKEHFRSKPVLLVAAGPSLQEEYDNLRYIKEKGLAYIFAVGSANRALVANGILPDAVCTYDPQAHNFAVFWDMIDKGIDVHVPMIYGTSVGYETIQKYKGPKFYAVTSQDTVTPYYLDSLDRSEVIDDAFSIAIITLQILAKLEANPVILVGQNFAFRDNYYYAKEIKRGEKQTAEVLEHERRGLMQVKDVYGRLVTTNESLNQMRLLMEHYIQKYAQIEVINTTKGGADIAGAPFLPLEAVIQTRLTKKVVNENWHAGQESNRMQGVEDKIGNMKRAMTDFIKRYHELEAMFHELEQAAIRKKEDKLHKLFARFDERFRRLTQNDFFDVYVRPVVRVYTEMLQKEAHNIRKEQDPVVKADKVVRAFRHYLHLCQQVYNEMAPLVQTYLHPALKQKDDGWKRRECTSSEFQYIGQWRKKEIKIEKQSSGEADVISAYYETNEPNAAIQFKFKGTALRMIGARHAECSDEIQIVIDGYKERLSAKDKRFSPPFPPAFREVLFEKSGLNDGVHEVEIELQNAGKLLFEAIELQADESVFLHVNEEGQGEVAGMNRPIAYVGDFTVLTKLIEGPKIYIDTRDISISPHLILDGYWERWVSNAFLNSIQPGMTVLDIGANCGYYTLLAAMKVGSKGTVHSFEPNPFHHKNILKSLAINGFNNTYLHKVALSNQIGEIDLYVPVPENIPGQLYTGSASLFKLEELNDFKIETIRVPTVELSSYLPGLSNVDVVKLDIEGAEPLVMEGLFRIIDNSNDMEIFMEYAPKRWVLQGHDPEPILNRFVEKGFHFFVINHDGNIIPVEVETLVSLKDQDSYLDIKIVRKIVG</sequence>
<gene>
    <name evidence="4" type="ORF">CWI35_12275</name>
</gene>
<dbReference type="InterPro" id="IPR002826">
    <property type="entry name" value="MptE-like"/>
</dbReference>
<dbReference type="Pfam" id="PF20157">
    <property type="entry name" value="Maf_flag10_N"/>
    <property type="match status" value="1"/>
</dbReference>
<dbReference type="Pfam" id="PF01973">
    <property type="entry name" value="MptE-like"/>
    <property type="match status" value="1"/>
</dbReference>
<evidence type="ECO:0000259" key="1">
    <source>
        <dbReference type="Pfam" id="PF01973"/>
    </source>
</evidence>
<organism evidence="4 5">
    <name type="scientific">Bacillus caldolyticus</name>
    <dbReference type="NCBI Taxonomy" id="1394"/>
    <lineage>
        <taxon>Bacteria</taxon>
        <taxon>Bacillati</taxon>
        <taxon>Bacillota</taxon>
        <taxon>Bacilli</taxon>
        <taxon>Bacillales</taxon>
        <taxon>Anoxybacillaceae</taxon>
        <taxon>Geobacillus</taxon>
        <taxon>Geobacillus thermoleovorans group</taxon>
    </lineage>
</organism>
<name>A0ABM6QP09_BACCL</name>
<keyword evidence="5" id="KW-1185">Reference proteome</keyword>
<evidence type="ECO:0008006" key="6">
    <source>
        <dbReference type="Google" id="ProtNLM"/>
    </source>
</evidence>
<feature type="domain" description="Methyltransferase FkbM" evidence="2">
    <location>
        <begin position="835"/>
        <end position="982"/>
    </location>
</feature>
<dbReference type="SUPFAM" id="SSF53335">
    <property type="entry name" value="S-adenosyl-L-methionine-dependent methyltransferases"/>
    <property type="match status" value="1"/>
</dbReference>
<feature type="domain" description="6-hydroxymethylpterin diphosphokinase MptE-like" evidence="1">
    <location>
        <begin position="207"/>
        <end position="382"/>
    </location>
</feature>
<dbReference type="Pfam" id="PF05050">
    <property type="entry name" value="Methyltransf_21"/>
    <property type="match status" value="1"/>
</dbReference>
<dbReference type="InterPro" id="IPR045376">
    <property type="entry name" value="Maf_N"/>
</dbReference>
<evidence type="ECO:0000313" key="4">
    <source>
        <dbReference type="EMBL" id="AUI37187.1"/>
    </source>
</evidence>
<dbReference type="PANTHER" id="PTHR41786:SF1">
    <property type="entry name" value="6-HYDROXYMETHYLPTERIN DIPHOSPHOKINASE MPTE-LIKE DOMAIN-CONTAINING PROTEIN"/>
    <property type="match status" value="1"/>
</dbReference>
<reference evidence="4 5" key="1">
    <citation type="submission" date="2018-02" db="EMBL/GenBank/DDBJ databases">
        <title>Complete genome and methylome analysis of Bacillus caldolyticus.</title>
        <authorList>
            <person name="Fomenkov A.I."/>
            <person name="Mersha F."/>
            <person name="Vincze T."/>
            <person name="Roberts R.J."/>
        </authorList>
    </citation>
    <scope>NUCLEOTIDE SEQUENCE [LARGE SCALE GENOMIC DNA]</scope>
    <source>
        <strain evidence="4 5">NEB414</strain>
    </source>
</reference>
<dbReference type="PANTHER" id="PTHR41786">
    <property type="entry name" value="MOTILITY ACCESSORY FACTOR MAF"/>
    <property type="match status" value="1"/>
</dbReference>
<dbReference type="Proteomes" id="UP000265462">
    <property type="component" value="Chromosome"/>
</dbReference>
<dbReference type="NCBIfam" id="TIGR01444">
    <property type="entry name" value="fkbM_fam"/>
    <property type="match status" value="1"/>
</dbReference>
<evidence type="ECO:0000259" key="2">
    <source>
        <dbReference type="Pfam" id="PF05050"/>
    </source>
</evidence>
<dbReference type="EMBL" id="CP025074">
    <property type="protein sequence ID" value="AUI37187.1"/>
    <property type="molecule type" value="Genomic_DNA"/>
</dbReference>
<proteinExistence type="predicted"/>
<dbReference type="InterPro" id="IPR006342">
    <property type="entry name" value="FkbM_mtfrase"/>
</dbReference>
<protein>
    <recommendedName>
        <fullName evidence="6">FkbM family methyltransferase</fullName>
    </recommendedName>
</protein>
<dbReference type="InterPro" id="IPR029063">
    <property type="entry name" value="SAM-dependent_MTases_sf"/>
</dbReference>
<dbReference type="Gene3D" id="2.60.120.260">
    <property type="entry name" value="Galactose-binding domain-like"/>
    <property type="match status" value="1"/>
</dbReference>